<dbReference type="EMBL" id="BAAANH010000010">
    <property type="protein sequence ID" value="GAA1771359.1"/>
    <property type="molecule type" value="Genomic_DNA"/>
</dbReference>
<evidence type="ECO:0008006" key="4">
    <source>
        <dbReference type="Google" id="ProtNLM"/>
    </source>
</evidence>
<proteinExistence type="predicted"/>
<evidence type="ECO:0000313" key="3">
    <source>
        <dbReference type="Proteomes" id="UP001500506"/>
    </source>
</evidence>
<sequence>MNHTETAHRTEATAQRPSLLRFALHGLEMVIAMIVGMVVLDPVWAFAWPGLHENTVAQALVMATDMSIGMAVWMRVRGHGLPAIAEMSAAMYLSFLVLLPFLWAGVLSGMAFMTAGHVLMVPAMLIAMLRRRHEYGW</sequence>
<feature type="transmembrane region" description="Helical" evidence="1">
    <location>
        <begin position="22"/>
        <end position="44"/>
    </location>
</feature>
<evidence type="ECO:0000256" key="1">
    <source>
        <dbReference type="SAM" id="Phobius"/>
    </source>
</evidence>
<name>A0ABP4XA06_9MICO</name>
<protein>
    <recommendedName>
        <fullName evidence="4">Flagellar biosynthetic protein FliP</fullName>
    </recommendedName>
</protein>
<keyword evidence="1" id="KW-0812">Transmembrane</keyword>
<dbReference type="Proteomes" id="UP001500506">
    <property type="component" value="Unassembled WGS sequence"/>
</dbReference>
<keyword evidence="3" id="KW-1185">Reference proteome</keyword>
<accession>A0ABP4XA06</accession>
<gene>
    <name evidence="2" type="ORF">GCM10009747_36160</name>
</gene>
<keyword evidence="1" id="KW-1133">Transmembrane helix</keyword>
<reference evidence="3" key="1">
    <citation type="journal article" date="2019" name="Int. J. Syst. Evol. Microbiol.">
        <title>The Global Catalogue of Microorganisms (GCM) 10K type strain sequencing project: providing services to taxonomists for standard genome sequencing and annotation.</title>
        <authorList>
            <consortium name="The Broad Institute Genomics Platform"/>
            <consortium name="The Broad Institute Genome Sequencing Center for Infectious Disease"/>
            <person name="Wu L."/>
            <person name="Ma J."/>
        </authorList>
    </citation>
    <scope>NUCLEOTIDE SEQUENCE [LARGE SCALE GENOMIC DNA]</scope>
    <source>
        <strain evidence="3">JCM 14319</strain>
    </source>
</reference>
<keyword evidence="1" id="KW-0472">Membrane</keyword>
<comment type="caution">
    <text evidence="2">The sequence shown here is derived from an EMBL/GenBank/DDBJ whole genome shotgun (WGS) entry which is preliminary data.</text>
</comment>
<feature type="transmembrane region" description="Helical" evidence="1">
    <location>
        <begin position="83"/>
        <end position="103"/>
    </location>
</feature>
<organism evidence="2 3">
    <name type="scientific">Agromyces humatus</name>
    <dbReference type="NCBI Taxonomy" id="279573"/>
    <lineage>
        <taxon>Bacteria</taxon>
        <taxon>Bacillati</taxon>
        <taxon>Actinomycetota</taxon>
        <taxon>Actinomycetes</taxon>
        <taxon>Micrococcales</taxon>
        <taxon>Microbacteriaceae</taxon>
        <taxon>Agromyces</taxon>
    </lineage>
</organism>
<dbReference type="RefSeq" id="WP_232499728.1">
    <property type="nucleotide sequence ID" value="NZ_BAAANH010000010.1"/>
</dbReference>
<feature type="transmembrane region" description="Helical" evidence="1">
    <location>
        <begin position="109"/>
        <end position="129"/>
    </location>
</feature>
<feature type="transmembrane region" description="Helical" evidence="1">
    <location>
        <begin position="56"/>
        <end position="76"/>
    </location>
</feature>
<evidence type="ECO:0000313" key="2">
    <source>
        <dbReference type="EMBL" id="GAA1771359.1"/>
    </source>
</evidence>